<dbReference type="InterPro" id="IPR001959">
    <property type="entry name" value="Transposase"/>
</dbReference>
<evidence type="ECO:0000259" key="7">
    <source>
        <dbReference type="Pfam" id="PF01385"/>
    </source>
</evidence>
<evidence type="ECO:0000256" key="3">
    <source>
        <dbReference type="ARBA" id="ARBA00022723"/>
    </source>
</evidence>
<dbReference type="Proteomes" id="UP000318453">
    <property type="component" value="Chromosome"/>
</dbReference>
<keyword evidence="11" id="KW-1185">Reference proteome</keyword>
<dbReference type="EMBL" id="CP042326">
    <property type="protein sequence ID" value="QDZ38940.1"/>
    <property type="molecule type" value="Genomic_DNA"/>
</dbReference>
<keyword evidence="5" id="KW-0238">DNA-binding</keyword>
<dbReference type="InterPro" id="IPR010095">
    <property type="entry name" value="Cas12f1-like_TNB"/>
</dbReference>
<keyword evidence="6" id="KW-0233">DNA recombination</keyword>
<dbReference type="Pfam" id="PF12323">
    <property type="entry name" value="HTH_OrfB_IS605"/>
    <property type="match status" value="1"/>
</dbReference>
<gene>
    <name evidence="10" type="ORF">FRE64_02675</name>
</gene>
<evidence type="ECO:0000313" key="10">
    <source>
        <dbReference type="EMBL" id="QDZ38940.1"/>
    </source>
</evidence>
<evidence type="ECO:0000313" key="11">
    <source>
        <dbReference type="Proteomes" id="UP000318453"/>
    </source>
</evidence>
<evidence type="ECO:0000256" key="2">
    <source>
        <dbReference type="ARBA" id="ARBA00022578"/>
    </source>
</evidence>
<protein>
    <submittedName>
        <fullName evidence="10">Transposase</fullName>
    </submittedName>
</protein>
<organism evidence="10 11">
    <name type="scientific">Euhalothece natronophila Z-M001</name>
    <dbReference type="NCBI Taxonomy" id="522448"/>
    <lineage>
        <taxon>Bacteria</taxon>
        <taxon>Bacillati</taxon>
        <taxon>Cyanobacteriota</taxon>
        <taxon>Cyanophyceae</taxon>
        <taxon>Oscillatoriophycideae</taxon>
        <taxon>Chroococcales</taxon>
        <taxon>Halothecacae</taxon>
        <taxon>Halothece cluster</taxon>
        <taxon>Euhalothece</taxon>
    </lineage>
</organism>
<name>A0A5B8NKY4_9CHRO</name>
<proteinExistence type="inferred from homology"/>
<keyword evidence="3" id="KW-0479">Metal-binding</keyword>
<evidence type="ECO:0000256" key="5">
    <source>
        <dbReference type="ARBA" id="ARBA00023125"/>
    </source>
</evidence>
<comment type="similarity">
    <text evidence="1">In the C-terminal section; belongs to the transposase 35 family.</text>
</comment>
<dbReference type="Pfam" id="PF01385">
    <property type="entry name" value="OrfB_IS605"/>
    <property type="match status" value="1"/>
</dbReference>
<dbReference type="OrthoDB" id="466512at2"/>
<evidence type="ECO:0000256" key="4">
    <source>
        <dbReference type="ARBA" id="ARBA00022833"/>
    </source>
</evidence>
<evidence type="ECO:0000256" key="1">
    <source>
        <dbReference type="ARBA" id="ARBA00008761"/>
    </source>
</evidence>
<dbReference type="Pfam" id="PF07282">
    <property type="entry name" value="Cas12f1-like_TNB"/>
    <property type="match status" value="1"/>
</dbReference>
<keyword evidence="2" id="KW-0815">Transposition</keyword>
<evidence type="ECO:0000256" key="6">
    <source>
        <dbReference type="ARBA" id="ARBA00023172"/>
    </source>
</evidence>
<dbReference type="GO" id="GO:0006310">
    <property type="term" value="P:DNA recombination"/>
    <property type="evidence" value="ECO:0007669"/>
    <property type="project" value="UniProtKB-KW"/>
</dbReference>
<dbReference type="InterPro" id="IPR021027">
    <property type="entry name" value="Transposase_put_HTH"/>
</dbReference>
<dbReference type="GO" id="GO:0032196">
    <property type="term" value="P:transposition"/>
    <property type="evidence" value="ECO:0007669"/>
    <property type="project" value="UniProtKB-KW"/>
</dbReference>
<dbReference type="KEGG" id="enn:FRE64_02675"/>
<feature type="domain" description="Transposase putative helix-turn-helix" evidence="9">
    <location>
        <begin position="1"/>
        <end position="45"/>
    </location>
</feature>
<accession>A0A5B8NKY4</accession>
<dbReference type="AlphaFoldDB" id="A0A5B8NKY4"/>
<evidence type="ECO:0000259" key="8">
    <source>
        <dbReference type="Pfam" id="PF07282"/>
    </source>
</evidence>
<dbReference type="GO" id="GO:0003677">
    <property type="term" value="F:DNA binding"/>
    <property type="evidence" value="ECO:0007669"/>
    <property type="project" value="UniProtKB-KW"/>
</dbReference>
<reference evidence="10" key="1">
    <citation type="submission" date="2019-08" db="EMBL/GenBank/DDBJ databases">
        <title>Carotenoids and Carotenoid Binding Proteins in the Halophilic Cyanobacterium Euhalothece sp. ZM00.</title>
        <authorList>
            <person name="Cho S.M."/>
            <person name="Song J.Y."/>
            <person name="Park Y.-I."/>
        </authorList>
    </citation>
    <scope>NUCLEOTIDE SEQUENCE [LARGE SCALE GENOMIC DNA]</scope>
    <source>
        <strain evidence="10">Z-M001</strain>
    </source>
</reference>
<sequence length="396" mass="45095">MLNLTYNYKIKPTKQQIEKIEHNLNVCRSVWNYALAERKLWYNSRSCRINSCSITSEYIVPPFEYPNYHIQSSNLTKAKKTYPFLKSGNAQAMQQTLRKLHRAFNDMKSKGYGFPRFKKKMKSFNLVSNKIEVEGNQIRMPLLKQVRFIKSREIPKGFQIKQVQVIKKASGYYVNLALELDVDIPTPAPHGHAVGLDVGIKSMLATSEGLTIERPQFLDRVLRKIGLLQRKLRNKKKGSGKYLKLQKRIAKLYEKVANQRKDYHFKLAHQLCADTGMIFVEDINFTAWSKGMFSKQSLDMGLGQFITTLEYVCSQTDTYFAKVDKDYTSQVCPNCGVHTGKKDLNQRLHVCPECGYQQDRDVAAAEVVLKRGLTAVGTPVVKQPSYGGLSGATTVA</sequence>
<feature type="domain" description="Cas12f1-like TNB" evidence="8">
    <location>
        <begin position="303"/>
        <end position="366"/>
    </location>
</feature>
<dbReference type="GO" id="GO:0046872">
    <property type="term" value="F:metal ion binding"/>
    <property type="evidence" value="ECO:0007669"/>
    <property type="project" value="UniProtKB-KW"/>
</dbReference>
<dbReference type="RefSeq" id="WP_146294551.1">
    <property type="nucleotide sequence ID" value="NZ_CP042326.1"/>
</dbReference>
<keyword evidence="4" id="KW-0862">Zinc</keyword>
<dbReference type="NCBIfam" id="NF040570">
    <property type="entry name" value="guided_TnpB"/>
    <property type="match status" value="1"/>
</dbReference>
<feature type="domain" description="Probable transposase IS891/IS1136/IS1341" evidence="7">
    <location>
        <begin position="183"/>
        <end position="286"/>
    </location>
</feature>
<evidence type="ECO:0000259" key="9">
    <source>
        <dbReference type="Pfam" id="PF12323"/>
    </source>
</evidence>